<protein>
    <submittedName>
        <fullName evidence="9">OmpA family protein</fullName>
    </submittedName>
</protein>
<dbReference type="InterPro" id="IPR003367">
    <property type="entry name" value="Thrombospondin_3-like_rpt"/>
</dbReference>
<dbReference type="InterPro" id="IPR006665">
    <property type="entry name" value="OmpA-like"/>
</dbReference>
<dbReference type="InterPro" id="IPR050330">
    <property type="entry name" value="Bact_OuterMem_StrucFunc"/>
</dbReference>
<dbReference type="EMBL" id="RAWB01000252">
    <property type="protein sequence ID" value="RKH55468.1"/>
    <property type="molecule type" value="Genomic_DNA"/>
</dbReference>
<comment type="subcellular location">
    <subcellularLocation>
        <location evidence="1">Cell outer membrane</location>
    </subcellularLocation>
</comment>
<keyword evidence="2 7" id="KW-0732">Signal</keyword>
<feature type="signal peptide" evidence="7">
    <location>
        <begin position="1"/>
        <end position="36"/>
    </location>
</feature>
<comment type="caution">
    <text evidence="9">The sequence shown here is derived from an EMBL/GenBank/DDBJ whole genome shotgun (WGS) entry which is preliminary data.</text>
</comment>
<accession>A0A3A8PGJ9</accession>
<dbReference type="GO" id="GO:0005509">
    <property type="term" value="F:calcium ion binding"/>
    <property type="evidence" value="ECO:0007669"/>
    <property type="project" value="InterPro"/>
</dbReference>
<feature type="region of interest" description="Disordered" evidence="6">
    <location>
        <begin position="582"/>
        <end position="643"/>
    </location>
</feature>
<evidence type="ECO:0000313" key="10">
    <source>
        <dbReference type="Proteomes" id="UP000272888"/>
    </source>
</evidence>
<evidence type="ECO:0000256" key="4">
    <source>
        <dbReference type="ARBA" id="ARBA00023237"/>
    </source>
</evidence>
<evidence type="ECO:0000256" key="3">
    <source>
        <dbReference type="ARBA" id="ARBA00023136"/>
    </source>
</evidence>
<name>A0A3A8PGJ9_9BACT</name>
<dbReference type="InterPro" id="IPR036737">
    <property type="entry name" value="OmpA-like_sf"/>
</dbReference>
<dbReference type="SUPFAM" id="SSF103647">
    <property type="entry name" value="TSP type-3 repeat"/>
    <property type="match status" value="1"/>
</dbReference>
<feature type="region of interest" description="Disordered" evidence="6">
    <location>
        <begin position="334"/>
        <end position="411"/>
    </location>
</feature>
<dbReference type="GO" id="GO:0007155">
    <property type="term" value="P:cell adhesion"/>
    <property type="evidence" value="ECO:0007669"/>
    <property type="project" value="InterPro"/>
</dbReference>
<evidence type="ECO:0000256" key="5">
    <source>
        <dbReference type="PROSITE-ProRule" id="PRU00473"/>
    </source>
</evidence>
<evidence type="ECO:0000313" key="9">
    <source>
        <dbReference type="EMBL" id="RKH55468.1"/>
    </source>
</evidence>
<dbReference type="RefSeq" id="WP_120645426.1">
    <property type="nucleotide sequence ID" value="NZ_RAWB01000252.1"/>
</dbReference>
<dbReference type="SUPFAM" id="SSF103088">
    <property type="entry name" value="OmpA-like"/>
    <property type="match status" value="1"/>
</dbReference>
<dbReference type="PRINTS" id="PR01021">
    <property type="entry name" value="OMPADOMAIN"/>
</dbReference>
<dbReference type="PRINTS" id="PR01023">
    <property type="entry name" value="NAFLGMOTY"/>
</dbReference>
<dbReference type="InterPro" id="IPR028974">
    <property type="entry name" value="TSP_type-3_rpt"/>
</dbReference>
<dbReference type="Pfam" id="PF00691">
    <property type="entry name" value="OmpA"/>
    <property type="match status" value="1"/>
</dbReference>
<evidence type="ECO:0000256" key="2">
    <source>
        <dbReference type="ARBA" id="ARBA00022729"/>
    </source>
</evidence>
<dbReference type="PANTHER" id="PTHR30329:SF21">
    <property type="entry name" value="LIPOPROTEIN YIAD-RELATED"/>
    <property type="match status" value="1"/>
</dbReference>
<gene>
    <name evidence="9" type="ORF">D7V93_22855</name>
</gene>
<keyword evidence="4" id="KW-0998">Cell outer membrane</keyword>
<evidence type="ECO:0000256" key="7">
    <source>
        <dbReference type="SAM" id="SignalP"/>
    </source>
</evidence>
<dbReference type="InterPro" id="IPR006664">
    <property type="entry name" value="OMP_bac"/>
</dbReference>
<dbReference type="PANTHER" id="PTHR30329">
    <property type="entry name" value="STATOR ELEMENT OF FLAGELLAR MOTOR COMPLEX"/>
    <property type="match status" value="1"/>
</dbReference>
<evidence type="ECO:0000259" key="8">
    <source>
        <dbReference type="PROSITE" id="PS51123"/>
    </source>
</evidence>
<evidence type="ECO:0000256" key="1">
    <source>
        <dbReference type="ARBA" id="ARBA00004442"/>
    </source>
</evidence>
<feature type="domain" description="OmpA-like" evidence="8">
    <location>
        <begin position="464"/>
        <end position="582"/>
    </location>
</feature>
<proteinExistence type="predicted"/>
<feature type="compositionally biased region" description="Acidic residues" evidence="6">
    <location>
        <begin position="356"/>
        <end position="381"/>
    </location>
</feature>
<dbReference type="PROSITE" id="PS51123">
    <property type="entry name" value="OMPA_2"/>
    <property type="match status" value="1"/>
</dbReference>
<keyword evidence="3 5" id="KW-0472">Membrane</keyword>
<feature type="compositionally biased region" description="Pro residues" evidence="6">
    <location>
        <begin position="595"/>
        <end position="623"/>
    </location>
</feature>
<organism evidence="9 10">
    <name type="scientific">Corallococcus llansteffanensis</name>
    <dbReference type="NCBI Taxonomy" id="2316731"/>
    <lineage>
        <taxon>Bacteria</taxon>
        <taxon>Pseudomonadati</taxon>
        <taxon>Myxococcota</taxon>
        <taxon>Myxococcia</taxon>
        <taxon>Myxococcales</taxon>
        <taxon>Cystobacterineae</taxon>
        <taxon>Myxococcaceae</taxon>
        <taxon>Corallococcus</taxon>
    </lineage>
</organism>
<feature type="compositionally biased region" description="Pro residues" evidence="6">
    <location>
        <begin position="632"/>
        <end position="643"/>
    </location>
</feature>
<feature type="chain" id="PRO_5017451852" evidence="7">
    <location>
        <begin position="37"/>
        <end position="643"/>
    </location>
</feature>
<dbReference type="Proteomes" id="UP000272888">
    <property type="component" value="Unassembled WGS sequence"/>
</dbReference>
<dbReference type="Pfam" id="PF02412">
    <property type="entry name" value="TSP_3"/>
    <property type="match status" value="2"/>
</dbReference>
<dbReference type="Gene3D" id="4.10.1080.10">
    <property type="entry name" value="TSP type-3 repeat"/>
    <property type="match status" value="1"/>
</dbReference>
<evidence type="ECO:0000256" key="6">
    <source>
        <dbReference type="SAM" id="MobiDB-lite"/>
    </source>
</evidence>
<keyword evidence="10" id="KW-1185">Reference proteome</keyword>
<sequence length="643" mass="68514">MQCPDSGYVSWSRSACGAAIRLAALGLLLTTAAAHAQPDPFSRGFDAVPVKPTAALSSGIALEGATAEPVGSYRGALLLDFNWRILALKLGDEKLGDLLPYRLDAHLLFSYQLLERLELGVDMPFTLIQGDNFSLLGDALNAPDFPGAAGVSSTTLGDLRLLPRVNLLNPNRFPVGLAVVTEVRLPTGSAQSFTGERGVVFAPRLAVDWKVGPLPLRVLGNVGVLLRPAAQYLNLRVDDELTLGAGGIVDLPDVGRLREVQGVAEMHLRTPLVRPFNFDQSDSLKTPWELLVGARAKVWGNWGVELDVGRGLNVNTGYGREALRVMLALRYDQSGQDSDNDGVPDARDRCPTQPEDKDDFEDYDGCPDPDNDGDGVADGDDACPSVKGTVALKGCPEEPEKDTDGDGIVDKLDKCPDVPGLKDFDGCPDTDMDEIPDGEDDCPDVAGPPENNGCPYDAPPYVVVESDRIRIKGNILFETGSAIIQKQSYPLLDEVASVLAKNPTLGPVQIEGHTDNKGARALNVDLSNKRAKSVLDYLVKKGIDRKRLTSQGFGFDRPIDTNDTALGRAKNRRVDFKLVKSELESGPRETIVPNGQPPPPGTQPLPGLGGPPAPGAQAPPAPAPKTQATPPAATPPAKPATKK</sequence>
<dbReference type="AlphaFoldDB" id="A0A3A8PGJ9"/>
<dbReference type="Gene3D" id="3.30.1330.60">
    <property type="entry name" value="OmpA-like domain"/>
    <property type="match status" value="1"/>
</dbReference>
<feature type="compositionally biased region" description="Basic and acidic residues" evidence="6">
    <location>
        <begin position="395"/>
        <end position="411"/>
    </location>
</feature>
<dbReference type="CDD" id="cd07185">
    <property type="entry name" value="OmpA_C-like"/>
    <property type="match status" value="1"/>
</dbReference>
<reference evidence="10" key="1">
    <citation type="submission" date="2018-09" db="EMBL/GenBank/DDBJ databases">
        <authorList>
            <person name="Livingstone P.G."/>
            <person name="Whitworth D.E."/>
        </authorList>
    </citation>
    <scope>NUCLEOTIDE SEQUENCE [LARGE SCALE GENOMIC DNA]</scope>
    <source>
        <strain evidence="10">CA051B</strain>
    </source>
</reference>
<dbReference type="GO" id="GO:0009279">
    <property type="term" value="C:cell outer membrane"/>
    <property type="evidence" value="ECO:0007669"/>
    <property type="project" value="UniProtKB-SubCell"/>
</dbReference>